<gene>
    <name evidence="1" type="ORF">OGAPHI_006178</name>
</gene>
<dbReference type="GeneID" id="70238142"/>
<comment type="caution">
    <text evidence="1">The sequence shown here is derived from an EMBL/GenBank/DDBJ whole genome shotgun (WGS) entry which is preliminary data.</text>
</comment>
<proteinExistence type="predicted"/>
<sequence>MVVDDQRSTVEISLHVHLVHIVGVFDLTPLFSLEDGFQSSCPGELVNGHVERVVLVVESENSHTSQERLGRQCGSLKTHDRPHVQRVQPAADCLDGGLWLLVTNKPMYVRVHVGEIDWFASLGVFLEILFHGLDDWTVCLFLCLSQLALAVGCRRKHQQSVCVQVSEQHLLDAVEIADFGQEFRILGSVRFFKIDASGNERRQWDQVRSNLQVWQVFPLICQQVSQTVLRFWNRHLESQRSLYRLSIQLDMVSVIFLGKTDFVPEFRQRVFELVGL</sequence>
<dbReference type="RefSeq" id="XP_046059101.1">
    <property type="nucleotide sequence ID" value="XM_046207438.1"/>
</dbReference>
<evidence type="ECO:0000313" key="2">
    <source>
        <dbReference type="Proteomes" id="UP000769157"/>
    </source>
</evidence>
<accession>A0A9P8NYP2</accession>
<protein>
    <submittedName>
        <fullName evidence="1">Uncharacterized protein</fullName>
    </submittedName>
</protein>
<organism evidence="1 2">
    <name type="scientific">Ogataea philodendri</name>
    <dbReference type="NCBI Taxonomy" id="1378263"/>
    <lineage>
        <taxon>Eukaryota</taxon>
        <taxon>Fungi</taxon>
        <taxon>Dikarya</taxon>
        <taxon>Ascomycota</taxon>
        <taxon>Saccharomycotina</taxon>
        <taxon>Pichiomycetes</taxon>
        <taxon>Pichiales</taxon>
        <taxon>Pichiaceae</taxon>
        <taxon>Ogataea</taxon>
    </lineage>
</organism>
<evidence type="ECO:0000313" key="1">
    <source>
        <dbReference type="EMBL" id="KAH3661997.1"/>
    </source>
</evidence>
<dbReference type="Proteomes" id="UP000769157">
    <property type="component" value="Unassembled WGS sequence"/>
</dbReference>
<reference evidence="1" key="1">
    <citation type="journal article" date="2021" name="Open Biol.">
        <title>Shared evolutionary footprints suggest mitochondrial oxidative damage underlies multiple complex I losses in fungi.</title>
        <authorList>
            <person name="Schikora-Tamarit M.A."/>
            <person name="Marcet-Houben M."/>
            <person name="Nosek J."/>
            <person name="Gabaldon T."/>
        </authorList>
    </citation>
    <scope>NUCLEOTIDE SEQUENCE</scope>
    <source>
        <strain evidence="1">CBS6075</strain>
    </source>
</reference>
<dbReference type="EMBL" id="JAEUBE010000414">
    <property type="protein sequence ID" value="KAH3661997.1"/>
    <property type="molecule type" value="Genomic_DNA"/>
</dbReference>
<reference evidence="1" key="2">
    <citation type="submission" date="2021-01" db="EMBL/GenBank/DDBJ databases">
        <authorList>
            <person name="Schikora-Tamarit M.A."/>
        </authorList>
    </citation>
    <scope>NUCLEOTIDE SEQUENCE</scope>
    <source>
        <strain evidence="1">CBS6075</strain>
    </source>
</reference>
<name>A0A9P8NYP2_9ASCO</name>
<keyword evidence="2" id="KW-1185">Reference proteome</keyword>
<dbReference type="AlphaFoldDB" id="A0A9P8NYP2"/>